<reference evidence="3 4" key="1">
    <citation type="submission" date="2017-10" db="EMBL/GenBank/DDBJ databases">
        <title>The draft genome sequence of Lewinella marina KCTC 32374.</title>
        <authorList>
            <person name="Wang K."/>
        </authorList>
    </citation>
    <scope>NUCLEOTIDE SEQUENCE [LARGE SCALE GENOMIC DNA]</scope>
    <source>
        <strain evidence="3 4">MKG-38</strain>
    </source>
</reference>
<dbReference type="Gene3D" id="2.60.120.260">
    <property type="entry name" value="Galactose-binding domain-like"/>
    <property type="match status" value="1"/>
</dbReference>
<feature type="chain" id="PRO_5013874570" description="DUF642 domain-containing protein" evidence="1">
    <location>
        <begin position="20"/>
        <end position="436"/>
    </location>
</feature>
<accession>A0A2G0CBW4</accession>
<dbReference type="RefSeq" id="WP_099107455.1">
    <property type="nucleotide sequence ID" value="NZ_JAATJF010000003.1"/>
</dbReference>
<gene>
    <name evidence="3" type="ORF">CGL56_15305</name>
</gene>
<name>A0A2G0CBW4_9BACT</name>
<dbReference type="Pfam" id="PF04862">
    <property type="entry name" value="DUF642"/>
    <property type="match status" value="1"/>
</dbReference>
<sequence length="436" mass="46846">MNWKLFTCFILLVMPVALAGQGVVNGSVEQATQNPGSSFIRLFAGDRSVTNWTVESGSIDYIGTYWTAADGRRSFDMNGTEPGSVSTVINTTAGEQYYLQFAFAGNPNCDDTPVKELLVIANDSSRTYRFDVTGKGSQNMGWREEVFSFVASSNQTRVTFTSQNPGHCGPAIDDLKLVEVDCAGTVNGSAILDDCGVCLEPEDPAFNQSCTDCAGTLNGTAVVDECGECLEPTDSAFNQSCLDCAGTVNGSAVVDDCGECLEPTDPAFNQGCLDCAGTVNGSAVVDDCGECLEPSDSTFNQSCVDCAGTPNGTAQIDDCGICLERNDPEFETNCEESIYIPSSFSPNGDEVNDVFDIFKGNGVAVRIAEYRIYSRWGELIYQAQDFDFADADKWWNGTFRGKPVDSNPYVYFVEVVTANGSTQTFRGEVMVVNPGK</sequence>
<dbReference type="InterPro" id="IPR027576">
    <property type="entry name" value="Choice_anch_C_dom"/>
</dbReference>
<dbReference type="Pfam" id="PF13585">
    <property type="entry name" value="CHU_C"/>
    <property type="match status" value="1"/>
</dbReference>
<dbReference type="InterPro" id="IPR006946">
    <property type="entry name" value="DGR2-like_dom"/>
</dbReference>
<dbReference type="NCBIfam" id="TIGR04131">
    <property type="entry name" value="Bac_Flav_CTERM"/>
    <property type="match status" value="1"/>
</dbReference>
<keyword evidence="4" id="KW-1185">Reference proteome</keyword>
<evidence type="ECO:0000256" key="1">
    <source>
        <dbReference type="SAM" id="SignalP"/>
    </source>
</evidence>
<dbReference type="InterPro" id="IPR026341">
    <property type="entry name" value="T9SS_type_B"/>
</dbReference>
<proteinExistence type="predicted"/>
<keyword evidence="1" id="KW-0732">Signal</keyword>
<dbReference type="NCBIfam" id="TIGR04362">
    <property type="entry name" value="choice_anch_C"/>
    <property type="match status" value="1"/>
</dbReference>
<dbReference type="OrthoDB" id="1489185at2"/>
<dbReference type="Proteomes" id="UP000226437">
    <property type="component" value="Unassembled WGS sequence"/>
</dbReference>
<evidence type="ECO:0000313" key="4">
    <source>
        <dbReference type="Proteomes" id="UP000226437"/>
    </source>
</evidence>
<protein>
    <recommendedName>
        <fullName evidence="2">DUF642 domain-containing protein</fullName>
    </recommendedName>
</protein>
<dbReference type="EMBL" id="PDLO01000008">
    <property type="protein sequence ID" value="PHK97464.1"/>
    <property type="molecule type" value="Genomic_DNA"/>
</dbReference>
<feature type="domain" description="DUF642" evidence="2">
    <location>
        <begin position="24"/>
        <end position="176"/>
    </location>
</feature>
<organism evidence="3 4">
    <name type="scientific">Neolewinella marina</name>
    <dbReference type="NCBI Taxonomy" id="438751"/>
    <lineage>
        <taxon>Bacteria</taxon>
        <taxon>Pseudomonadati</taxon>
        <taxon>Bacteroidota</taxon>
        <taxon>Saprospiria</taxon>
        <taxon>Saprospirales</taxon>
        <taxon>Lewinellaceae</taxon>
        <taxon>Neolewinella</taxon>
    </lineage>
</organism>
<evidence type="ECO:0000313" key="3">
    <source>
        <dbReference type="EMBL" id="PHK97464.1"/>
    </source>
</evidence>
<feature type="signal peptide" evidence="1">
    <location>
        <begin position="1"/>
        <end position="19"/>
    </location>
</feature>
<dbReference type="AlphaFoldDB" id="A0A2G0CBW4"/>
<comment type="caution">
    <text evidence="3">The sequence shown here is derived from an EMBL/GenBank/DDBJ whole genome shotgun (WGS) entry which is preliminary data.</text>
</comment>
<evidence type="ECO:0000259" key="2">
    <source>
        <dbReference type="Pfam" id="PF04862"/>
    </source>
</evidence>